<organism evidence="7 8">
    <name type="scientific">Streptomyces boetiae</name>
    <dbReference type="NCBI Taxonomy" id="3075541"/>
    <lineage>
        <taxon>Bacteria</taxon>
        <taxon>Bacillati</taxon>
        <taxon>Actinomycetota</taxon>
        <taxon>Actinomycetes</taxon>
        <taxon>Kitasatosporales</taxon>
        <taxon>Streptomycetaceae</taxon>
        <taxon>Streptomyces</taxon>
    </lineage>
</organism>
<dbReference type="CDD" id="cd06171">
    <property type="entry name" value="Sigma70_r4"/>
    <property type="match status" value="1"/>
</dbReference>
<dbReference type="PANTHER" id="PTHR43133">
    <property type="entry name" value="RNA POLYMERASE ECF-TYPE SIGMA FACTO"/>
    <property type="match status" value="1"/>
</dbReference>
<keyword evidence="2" id="KW-0805">Transcription regulation</keyword>
<dbReference type="Proteomes" id="UP001183388">
    <property type="component" value="Unassembled WGS sequence"/>
</dbReference>
<dbReference type="PANTHER" id="PTHR43133:SF51">
    <property type="entry name" value="RNA POLYMERASE SIGMA FACTOR"/>
    <property type="match status" value="1"/>
</dbReference>
<dbReference type="InterPro" id="IPR013249">
    <property type="entry name" value="RNA_pol_sigma70_r4_t2"/>
</dbReference>
<dbReference type="InterPro" id="IPR036388">
    <property type="entry name" value="WH-like_DNA-bd_sf"/>
</dbReference>
<evidence type="ECO:0000256" key="3">
    <source>
        <dbReference type="ARBA" id="ARBA00023082"/>
    </source>
</evidence>
<dbReference type="InterPro" id="IPR007627">
    <property type="entry name" value="RNA_pol_sigma70_r2"/>
</dbReference>
<dbReference type="RefSeq" id="WP_311630963.1">
    <property type="nucleotide sequence ID" value="NZ_JAVREN010000017.1"/>
</dbReference>
<dbReference type="InterPro" id="IPR039425">
    <property type="entry name" value="RNA_pol_sigma-70-like"/>
</dbReference>
<comment type="caution">
    <text evidence="7">The sequence shown here is derived from an EMBL/GenBank/DDBJ whole genome shotgun (WGS) entry which is preliminary data.</text>
</comment>
<dbReference type="Pfam" id="PF08281">
    <property type="entry name" value="Sigma70_r4_2"/>
    <property type="match status" value="1"/>
</dbReference>
<accession>A0ABU2L8W0</accession>
<dbReference type="Pfam" id="PF04542">
    <property type="entry name" value="Sigma70_r2"/>
    <property type="match status" value="1"/>
</dbReference>
<proteinExistence type="inferred from homology"/>
<evidence type="ECO:0000313" key="7">
    <source>
        <dbReference type="EMBL" id="MDT0308011.1"/>
    </source>
</evidence>
<evidence type="ECO:0000256" key="2">
    <source>
        <dbReference type="ARBA" id="ARBA00023015"/>
    </source>
</evidence>
<keyword evidence="4" id="KW-0804">Transcription</keyword>
<dbReference type="SUPFAM" id="SSF88659">
    <property type="entry name" value="Sigma3 and sigma4 domains of RNA polymerase sigma factors"/>
    <property type="match status" value="1"/>
</dbReference>
<dbReference type="SUPFAM" id="SSF88946">
    <property type="entry name" value="Sigma2 domain of RNA polymerase sigma factors"/>
    <property type="match status" value="1"/>
</dbReference>
<dbReference type="Gene3D" id="1.10.10.10">
    <property type="entry name" value="Winged helix-like DNA-binding domain superfamily/Winged helix DNA-binding domain"/>
    <property type="match status" value="1"/>
</dbReference>
<feature type="domain" description="RNA polymerase sigma-70 region 2" evidence="5">
    <location>
        <begin position="28"/>
        <end position="95"/>
    </location>
</feature>
<protein>
    <submittedName>
        <fullName evidence="7">RNA polymerase sigma factor</fullName>
    </submittedName>
</protein>
<evidence type="ECO:0000259" key="6">
    <source>
        <dbReference type="Pfam" id="PF08281"/>
    </source>
</evidence>
<sequence>MSHDLAELSDEELVPWAVEGDRAALEELLRRHRPTVLTICAGITGNPEDALDACQNTLIRVANGIRGFRSEARFTTWLRTIAVNAARAELEQRGRRPYPVGSSPLPREVVRGVDGQVTDGVRVRQALDALDPEFRTVVVLRHLCGCDYQEIADVLRIPMGTVKSRLSRARLELVNRLRLE</sequence>
<evidence type="ECO:0000259" key="5">
    <source>
        <dbReference type="Pfam" id="PF04542"/>
    </source>
</evidence>
<dbReference type="EMBL" id="JAVREN010000017">
    <property type="protein sequence ID" value="MDT0308011.1"/>
    <property type="molecule type" value="Genomic_DNA"/>
</dbReference>
<name>A0ABU2L8W0_9ACTN</name>
<dbReference type="Gene3D" id="1.10.1740.10">
    <property type="match status" value="1"/>
</dbReference>
<feature type="domain" description="RNA polymerase sigma factor 70 region 4 type 2" evidence="6">
    <location>
        <begin position="122"/>
        <end position="173"/>
    </location>
</feature>
<dbReference type="InterPro" id="IPR014284">
    <property type="entry name" value="RNA_pol_sigma-70_dom"/>
</dbReference>
<evidence type="ECO:0000256" key="4">
    <source>
        <dbReference type="ARBA" id="ARBA00023163"/>
    </source>
</evidence>
<dbReference type="InterPro" id="IPR013325">
    <property type="entry name" value="RNA_pol_sigma_r2"/>
</dbReference>
<keyword evidence="8" id="KW-1185">Reference proteome</keyword>
<dbReference type="NCBIfam" id="TIGR02937">
    <property type="entry name" value="sigma70-ECF"/>
    <property type="match status" value="1"/>
</dbReference>
<gene>
    <name evidence="7" type="ORF">RM780_13695</name>
</gene>
<evidence type="ECO:0000256" key="1">
    <source>
        <dbReference type="ARBA" id="ARBA00010641"/>
    </source>
</evidence>
<dbReference type="InterPro" id="IPR013324">
    <property type="entry name" value="RNA_pol_sigma_r3/r4-like"/>
</dbReference>
<keyword evidence="3" id="KW-0731">Sigma factor</keyword>
<evidence type="ECO:0000313" key="8">
    <source>
        <dbReference type="Proteomes" id="UP001183388"/>
    </source>
</evidence>
<reference evidence="8" key="1">
    <citation type="submission" date="2023-07" db="EMBL/GenBank/DDBJ databases">
        <title>30 novel species of actinomycetes from the DSMZ collection.</title>
        <authorList>
            <person name="Nouioui I."/>
        </authorList>
    </citation>
    <scope>NUCLEOTIDE SEQUENCE [LARGE SCALE GENOMIC DNA]</scope>
    <source>
        <strain evidence="8">DSM 44917</strain>
    </source>
</reference>
<comment type="similarity">
    <text evidence="1">Belongs to the sigma-70 factor family. ECF subfamily.</text>
</comment>